<evidence type="ECO:0000256" key="1">
    <source>
        <dbReference type="PROSITE-ProRule" id="PRU00649"/>
    </source>
</evidence>
<protein>
    <recommendedName>
        <fullName evidence="2">TFIIS N-terminal domain-containing protein</fullName>
    </recommendedName>
</protein>
<dbReference type="Proteomes" id="UP000660262">
    <property type="component" value="Unassembled WGS sequence"/>
</dbReference>
<accession>A0A830HAK4</accession>
<evidence type="ECO:0000313" key="4">
    <source>
        <dbReference type="Proteomes" id="UP000660262"/>
    </source>
</evidence>
<proteinExistence type="predicted"/>
<dbReference type="Gene3D" id="1.20.930.10">
    <property type="entry name" value="Conserved domain common to transcription factors TFIIS, elongin A, CRSP70"/>
    <property type="match status" value="1"/>
</dbReference>
<name>A0A830HAK4_9CHLO</name>
<dbReference type="Pfam" id="PF08711">
    <property type="entry name" value="Med26"/>
    <property type="match status" value="1"/>
</dbReference>
<dbReference type="InterPro" id="IPR035441">
    <property type="entry name" value="TFIIS/LEDGF_dom_sf"/>
</dbReference>
<dbReference type="GO" id="GO:0005634">
    <property type="term" value="C:nucleus"/>
    <property type="evidence" value="ECO:0007669"/>
    <property type="project" value="UniProtKB-SubCell"/>
</dbReference>
<reference evidence="3" key="1">
    <citation type="submission" date="2020-10" db="EMBL/GenBank/DDBJ databases">
        <title>Unveiling of a novel bifunctional photoreceptor, Dualchrome1, isolated from a cosmopolitan green alga.</title>
        <authorList>
            <person name="Suzuki S."/>
            <person name="Kawachi M."/>
        </authorList>
    </citation>
    <scope>NUCLEOTIDE SEQUENCE</scope>
    <source>
        <strain evidence="3">NIES 2893</strain>
    </source>
</reference>
<comment type="caution">
    <text evidence="3">The sequence shown here is derived from an EMBL/GenBank/DDBJ whole genome shotgun (WGS) entry which is preliminary data.</text>
</comment>
<dbReference type="PROSITE" id="PS51319">
    <property type="entry name" value="TFIIS_N"/>
    <property type="match status" value="1"/>
</dbReference>
<evidence type="ECO:0000313" key="3">
    <source>
        <dbReference type="EMBL" id="GHP02960.1"/>
    </source>
</evidence>
<comment type="subcellular location">
    <subcellularLocation>
        <location evidence="1">Nucleus</location>
    </subcellularLocation>
</comment>
<keyword evidence="1" id="KW-0539">Nucleus</keyword>
<dbReference type="AlphaFoldDB" id="A0A830HAK4"/>
<evidence type="ECO:0000259" key="2">
    <source>
        <dbReference type="PROSITE" id="PS51319"/>
    </source>
</evidence>
<dbReference type="SUPFAM" id="SSF47676">
    <property type="entry name" value="Conserved domain common to transcription factors TFIIS, elongin A, CRSP70"/>
    <property type="match status" value="1"/>
</dbReference>
<gene>
    <name evidence="3" type="ORF">PPROV_000171500</name>
</gene>
<dbReference type="InterPro" id="IPR017923">
    <property type="entry name" value="TFIIS_N"/>
</dbReference>
<dbReference type="EMBL" id="BNJQ01000004">
    <property type="protein sequence ID" value="GHP02960.1"/>
    <property type="molecule type" value="Genomic_DNA"/>
</dbReference>
<feature type="domain" description="TFIIS N-terminal" evidence="2">
    <location>
        <begin position="42"/>
        <end position="126"/>
    </location>
</feature>
<organism evidence="3 4">
    <name type="scientific">Pycnococcus provasolii</name>
    <dbReference type="NCBI Taxonomy" id="41880"/>
    <lineage>
        <taxon>Eukaryota</taxon>
        <taxon>Viridiplantae</taxon>
        <taxon>Chlorophyta</taxon>
        <taxon>Pseudoscourfieldiophyceae</taxon>
        <taxon>Pseudoscourfieldiales</taxon>
        <taxon>Pycnococcaceae</taxon>
        <taxon>Pycnococcus</taxon>
    </lineage>
</organism>
<sequence length="149" mass="16000">MAKAPETSFVEQRTLFSLKKVIPLGASGSSATQLTSSSEVSSLASTIVAYADDTTSTSTSTSTSEVRSALNRLACLQINLDVLERTGVARAVRRCAKKAASEGGDAGLASVARRLLLKWKDDVVTEDRLKRRRLREGVAKKRRADACAR</sequence>
<keyword evidence="4" id="KW-1185">Reference proteome</keyword>